<comment type="caution">
    <text evidence="3">The sequence shown here is derived from an EMBL/GenBank/DDBJ whole genome shotgun (WGS) entry which is preliminary data.</text>
</comment>
<dbReference type="Proteomes" id="UP001516400">
    <property type="component" value="Unassembled WGS sequence"/>
</dbReference>
<evidence type="ECO:0000256" key="1">
    <source>
        <dbReference type="SAM" id="MobiDB-lite"/>
    </source>
</evidence>
<dbReference type="EMBL" id="JABFTP020000042">
    <property type="protein sequence ID" value="KAL3270820.1"/>
    <property type="molecule type" value="Genomic_DNA"/>
</dbReference>
<feature type="compositionally biased region" description="Basic and acidic residues" evidence="1">
    <location>
        <begin position="704"/>
        <end position="720"/>
    </location>
</feature>
<feature type="compositionally biased region" description="Basic residues" evidence="1">
    <location>
        <begin position="1399"/>
        <end position="1409"/>
    </location>
</feature>
<feature type="compositionally biased region" description="Polar residues" evidence="1">
    <location>
        <begin position="1245"/>
        <end position="1254"/>
    </location>
</feature>
<feature type="compositionally biased region" description="Basic and acidic residues" evidence="1">
    <location>
        <begin position="348"/>
        <end position="373"/>
    </location>
</feature>
<feature type="compositionally biased region" description="Basic and acidic residues" evidence="1">
    <location>
        <begin position="219"/>
        <end position="230"/>
    </location>
</feature>
<feature type="compositionally biased region" description="Polar residues" evidence="1">
    <location>
        <begin position="721"/>
        <end position="738"/>
    </location>
</feature>
<proteinExistence type="predicted"/>
<reference evidence="3 4" key="1">
    <citation type="journal article" date="2021" name="BMC Biol.">
        <title>Horizontally acquired antibacterial genes associated with adaptive radiation of ladybird beetles.</title>
        <authorList>
            <person name="Li H.S."/>
            <person name="Tang X.F."/>
            <person name="Huang Y.H."/>
            <person name="Xu Z.Y."/>
            <person name="Chen M.L."/>
            <person name="Du X.Y."/>
            <person name="Qiu B.Y."/>
            <person name="Chen P.T."/>
            <person name="Zhang W."/>
            <person name="Slipinski A."/>
            <person name="Escalona H.E."/>
            <person name="Waterhouse R.M."/>
            <person name="Zwick A."/>
            <person name="Pang H."/>
        </authorList>
    </citation>
    <scope>NUCLEOTIDE SEQUENCE [LARGE SCALE GENOMIC DNA]</scope>
    <source>
        <strain evidence="3">SYSU2018</strain>
    </source>
</reference>
<sequence>MPLYSYIPYLDPEADEMERKSFSGHVMDDQNEMDDPGKLEVRTKTHAEIYKRKVNDNLKNLNLKMTNIIQDGLIGVDDLSKQVKGCLKDYRDRLDQRGEKSGRGDIFEYREEKKFNSPANESSQDAIIYMNPCTTTNCKQISANYNVFTLQNVTQGDKPENRHKTTNSRSRPASKSLKDKKSLSKCSRPTSKSLTSSKSSDSHNCEKTKTPKAKIKKTTTIEKDVSEEKKNAKRRLGQIERDYQKVVENLDMVERMMACINERVSHQKNTEKSKQDVVKKNGTNPQKSPECAKFKRRPIKSPETKSEHPEVQCIPDKEKQLELLDEMGERKIAEVEKRKIAQDTTRQIQEKKEQEKPKEEKDESIKLNETQKKAQELRALNPLSRMQIKDSLSDIDALIDNAVQELGNLAFTDFDISQNSSDVSFKLTTENDARAFYEECVLVNSSSTVSESEENAPLGEDSDKFEISKSFQELKDSYLQQLKKESETSPRKRTRDGKLKKGKKGEEVDRKSSFDRVHEDIFNDSSWNRIDAAASFDGAYINDKTNNSNSVCSLKTVQKNSETNVESLQEPRLESNYAVMEAVVYSKMEKPKDQGDDEDVITIPLPSVQDSSSKKSKCRKVDPKIQNNGSEQMDAETIHTTVTSKGDQGDQNEDSTRQACEDTDGKTSSGKPAVSDSEIRENFEANRRQERSFRKQQKKKIKDRKSGKAHEKNTNKERVNSRSGKSTPRNAYRVSQQAEGGDDDDDSPLIDVYRKYSAEDYSVNSRSTGGKARRRTKKAPDLFDDPDNPSKDIREIKKVESHFSASSASASSSSSLDESPFWAKRYETKKKQAVKPIDPMEQVSIQCKKLIGDLVVKEDAACLQKLMDGHFNSSLIQIVVGRTRRPRSVRIHTPIQDPDLRSIVPEVHRKRAISDLHDRMEYQIKQTDSFDGFLNLMNRNKRKALIKQAERQDHNFRCHMKTCFRKRYPFRVVTASVPPSIEGKSKDKKDPERKYINSLWFSPKDFKLRRNSRIFNRKRMEMYCQSLHKDPLIPRCKCKEASSKEGKRSEKASNYSILVRSGTPLGRRPNTPRRWIQTRPPSSGSQRPRLHHCDILDDLTIKDLAPFEAEYPRHDEKRLPESLQGSLLYKLACGGNKGDAEGTLMELIAPKLSCSQVGCKTCKPKGKSEKKFAKRQKTSRKSGDEASTPSKSNTIQALTPKAAAQLLIQNIGEIKSRKSSTKAQASEKSLSKFRETKTKRRNSRKTLSQDSKSTIHQKMEENLVRKIFYNQRVPMINFAQRSISTSPETLAKPFSFFKSIDPLEKPLKVPELYPKPHGKKSAVNKLFPYINDRNNKVFQKITVLPVEVSYDFESLKDTADEVEVPRTNTPINVACLSEVEELEVTTEYQRPLSAEQQSNKKRMNRRRQGTPRNPPQTKRGAPPAPKAGLSFPEAQKHSVELHPFINQPSQSHKMLPRKSRFKRSSSVGKSTESENGADSGRPTSKHSPKRPGNPIPWRPASRCPGPHPSSHTQGRKECKTNLQELQPSNHEVLINSSRSKEAKASTKQSLGNTVARRASNCDNVSTRTMCKHCEKSLTNQPKQPLAPQVVKEVLVNKDRKIKVDINPTKVFYSAGSLDAKQQSSRVSRNQPQNSPAPAVIVDHIYALKCRNQKLQNNIQKAINIIEEKMVDVLSTNDHSYKKKTIDRMEKDINRVLKMINEQNYETTNTGNSPNICQEVSDAKDKKETNPQDTPQRNESTPTSTKALITPYVAVKMPKPPRKRSVSRILRFQRRPYTVEENRRLYLPEDTFPLFKINESATNDEEEAPDNKDEDLVVEKAPEVQITRPELYPSTIMENDTSLCPILRCPSPKPSSTCLSLSKTTQGAIKKMSKEAFGKFAELVRTKTRLIINMTENIDVKESNILPSPEVTSALPAILAQPVVTILHSPLPNATELMSTTVSSIVSIHQSPTNYIMNTSTEALSTPTTEISEFGNKCGDKSLSSFSDLENSYVWPRRPFNNAITNEDCLTPFMRALKNLRANEISENRRHLIPVNEISPSFTKLLSFLEKLTTVKDKLNRRVLRDVQLMWNPEKRCSFHGSIRCSRRIRFDRDTKAISEHSILQSSSSSRITSDANVEAKFSHDLISNIQESEQPNENQQEIRMPEEAKENIQEKYKLPGPQVEQYIAKKPKHIELVLSEIQLISIPNTVNLTKIQKVKHNSKNKSLGFEKTVVVIDDNRYCTFLQFFYLIFYGFVYFCMTAMNFACL</sequence>
<feature type="compositionally biased region" description="Polar residues" evidence="1">
    <location>
        <begin position="1730"/>
        <end position="1743"/>
    </location>
</feature>
<feature type="compositionally biased region" description="Basic and acidic residues" evidence="1">
    <location>
        <begin position="264"/>
        <end position="279"/>
    </location>
</feature>
<feature type="compositionally biased region" description="Basic and acidic residues" evidence="1">
    <location>
        <begin position="1720"/>
        <end position="1729"/>
    </location>
</feature>
<feature type="region of interest" description="Disordered" evidence="1">
    <location>
        <begin position="335"/>
        <end position="373"/>
    </location>
</feature>
<name>A0ABD2MWU8_9CUCU</name>
<keyword evidence="2" id="KW-0472">Membrane</keyword>
<feature type="region of interest" description="Disordered" evidence="1">
    <location>
        <begin position="1160"/>
        <end position="1196"/>
    </location>
</feature>
<feature type="region of interest" description="Disordered" evidence="1">
    <location>
        <begin position="1217"/>
        <end position="1254"/>
    </location>
</feature>
<feature type="region of interest" description="Disordered" evidence="1">
    <location>
        <begin position="264"/>
        <end position="319"/>
    </location>
</feature>
<feature type="region of interest" description="Disordered" evidence="1">
    <location>
        <begin position="481"/>
        <end position="515"/>
    </location>
</feature>
<feature type="region of interest" description="Disordered" evidence="1">
    <location>
        <begin position="1385"/>
        <end position="1430"/>
    </location>
</feature>
<evidence type="ECO:0000313" key="4">
    <source>
        <dbReference type="Proteomes" id="UP001516400"/>
    </source>
</evidence>
<keyword evidence="4" id="KW-1185">Reference proteome</keyword>
<feature type="region of interest" description="Disordered" evidence="1">
    <location>
        <begin position="588"/>
        <end position="791"/>
    </location>
</feature>
<feature type="region of interest" description="Disordered" evidence="1">
    <location>
        <begin position="1061"/>
        <end position="1090"/>
    </location>
</feature>
<feature type="compositionally biased region" description="Basic and acidic residues" evidence="1">
    <location>
        <begin position="200"/>
        <end position="209"/>
    </location>
</feature>
<evidence type="ECO:0000313" key="3">
    <source>
        <dbReference type="EMBL" id="KAL3270820.1"/>
    </source>
</evidence>
<feature type="region of interest" description="Disordered" evidence="1">
    <location>
        <begin position="445"/>
        <end position="464"/>
    </location>
</feature>
<evidence type="ECO:0000256" key="2">
    <source>
        <dbReference type="SAM" id="Phobius"/>
    </source>
</evidence>
<feature type="compositionally biased region" description="Polar residues" evidence="1">
    <location>
        <begin position="1185"/>
        <end position="1196"/>
    </location>
</feature>
<feature type="compositionally biased region" description="Basic and acidic residues" evidence="1">
    <location>
        <begin position="300"/>
        <end position="319"/>
    </location>
</feature>
<feature type="region of interest" description="Disordered" evidence="1">
    <location>
        <begin position="1704"/>
        <end position="1743"/>
    </location>
</feature>
<feature type="compositionally biased region" description="Basic and acidic residues" evidence="1">
    <location>
        <begin position="677"/>
        <end position="693"/>
    </location>
</feature>
<feature type="transmembrane region" description="Helical" evidence="2">
    <location>
        <begin position="2227"/>
        <end position="2247"/>
    </location>
</feature>
<feature type="compositionally biased region" description="Basic residues" evidence="1">
    <location>
        <begin position="694"/>
        <end position="703"/>
    </location>
</feature>
<feature type="region of interest" description="Disordered" evidence="1">
    <location>
        <begin position="154"/>
        <end position="233"/>
    </location>
</feature>
<protein>
    <submittedName>
        <fullName evidence="3">Uncharacterized protein</fullName>
    </submittedName>
</protein>
<gene>
    <name evidence="3" type="ORF">HHI36_021341</name>
</gene>
<feature type="compositionally biased region" description="Basic residues" evidence="1">
    <location>
        <begin position="1454"/>
        <end position="1463"/>
    </location>
</feature>
<feature type="compositionally biased region" description="Low complexity" evidence="1">
    <location>
        <begin position="184"/>
        <end position="199"/>
    </location>
</feature>
<accession>A0ABD2MWU8</accession>
<feature type="compositionally biased region" description="Basic and acidic residues" evidence="1">
    <location>
        <begin position="654"/>
        <end position="665"/>
    </location>
</feature>
<feature type="compositionally biased region" description="Polar residues" evidence="1">
    <location>
        <begin position="1520"/>
        <end position="1537"/>
    </location>
</feature>
<feature type="region of interest" description="Disordered" evidence="1">
    <location>
        <begin position="1444"/>
        <end position="1551"/>
    </location>
</feature>
<keyword evidence="2" id="KW-1133">Transmembrane helix</keyword>
<feature type="compositionally biased region" description="Polar residues" evidence="1">
    <location>
        <begin position="1464"/>
        <end position="1476"/>
    </location>
</feature>
<feature type="compositionally biased region" description="Polar residues" evidence="1">
    <location>
        <begin position="1704"/>
        <end position="1717"/>
    </location>
</feature>
<keyword evidence="2" id="KW-0812">Transmembrane</keyword>
<organism evidence="3 4">
    <name type="scientific">Cryptolaemus montrouzieri</name>
    <dbReference type="NCBI Taxonomy" id="559131"/>
    <lineage>
        <taxon>Eukaryota</taxon>
        <taxon>Metazoa</taxon>
        <taxon>Ecdysozoa</taxon>
        <taxon>Arthropoda</taxon>
        <taxon>Hexapoda</taxon>
        <taxon>Insecta</taxon>
        <taxon>Pterygota</taxon>
        <taxon>Neoptera</taxon>
        <taxon>Endopterygota</taxon>
        <taxon>Coleoptera</taxon>
        <taxon>Polyphaga</taxon>
        <taxon>Cucujiformia</taxon>
        <taxon>Coccinelloidea</taxon>
        <taxon>Coccinellidae</taxon>
        <taxon>Scymninae</taxon>
        <taxon>Scymnini</taxon>
        <taxon>Cryptolaemus</taxon>
    </lineage>
</organism>